<keyword evidence="6" id="KW-0282">Flagellum</keyword>
<evidence type="ECO:0000313" key="6">
    <source>
        <dbReference type="EMBL" id="KHD86418.1"/>
    </source>
</evidence>
<dbReference type="InterPro" id="IPR001492">
    <property type="entry name" value="Flagellin"/>
</dbReference>
<reference evidence="6 7" key="1">
    <citation type="submission" date="2014-10" db="EMBL/GenBank/DDBJ databases">
        <title>Draft genome of phytase producing Bacillus ginsengihumi strain M2.11.</title>
        <authorList>
            <person name="Toymentseva A."/>
            <person name="Boulygina E.A."/>
            <person name="Kazakov S.V."/>
            <person name="Kayumov I."/>
            <person name="Suleimanova A.D."/>
            <person name="Mardanova A.M."/>
            <person name="Maria S.N."/>
            <person name="Sergey M.Y."/>
            <person name="Sharipova M.R."/>
        </authorList>
    </citation>
    <scope>NUCLEOTIDE SEQUENCE [LARGE SCALE GENOMIC DNA]</scope>
    <source>
        <strain evidence="6 7">M2.11</strain>
    </source>
</reference>
<dbReference type="EMBL" id="JRUN01000006">
    <property type="protein sequence ID" value="KHD86418.1"/>
    <property type="molecule type" value="Genomic_DNA"/>
</dbReference>
<proteinExistence type="inferred from homology"/>
<dbReference type="InterPro" id="IPR013384">
    <property type="entry name" value="Flagell_FlgL"/>
</dbReference>
<evidence type="ECO:0000256" key="1">
    <source>
        <dbReference type="ARBA" id="ARBA00004365"/>
    </source>
</evidence>
<dbReference type="GO" id="GO:0071973">
    <property type="term" value="P:bacterial-type flagellum-dependent cell motility"/>
    <property type="evidence" value="ECO:0007669"/>
    <property type="project" value="InterPro"/>
</dbReference>
<dbReference type="Pfam" id="PF00700">
    <property type="entry name" value="Flagellin_C"/>
    <property type="match status" value="1"/>
</dbReference>
<organism evidence="6 7">
    <name type="scientific">Heyndrickxia ginsengihumi</name>
    <dbReference type="NCBI Taxonomy" id="363870"/>
    <lineage>
        <taxon>Bacteria</taxon>
        <taxon>Bacillati</taxon>
        <taxon>Bacillota</taxon>
        <taxon>Bacilli</taxon>
        <taxon>Bacillales</taxon>
        <taxon>Bacillaceae</taxon>
        <taxon>Heyndrickxia</taxon>
    </lineage>
</organism>
<evidence type="ECO:0000259" key="4">
    <source>
        <dbReference type="Pfam" id="PF00669"/>
    </source>
</evidence>
<keyword evidence="6" id="KW-0966">Cell projection</keyword>
<gene>
    <name evidence="6" type="ORF">NG54_03695</name>
</gene>
<evidence type="ECO:0000313" key="7">
    <source>
        <dbReference type="Proteomes" id="UP000030588"/>
    </source>
</evidence>
<comment type="subcellular location">
    <subcellularLocation>
        <location evidence="1">Bacterial flagellum</location>
    </subcellularLocation>
</comment>
<dbReference type="NCBIfam" id="TIGR02550">
    <property type="entry name" value="flagell_flgL"/>
    <property type="match status" value="1"/>
</dbReference>
<dbReference type="STRING" id="363870.NG54_03695"/>
<dbReference type="PRINTS" id="PR00207">
    <property type="entry name" value="FLAGELLIN"/>
</dbReference>
<dbReference type="Gene3D" id="1.20.1330.10">
    <property type="entry name" value="f41 fragment of flagellin, N-terminal domain"/>
    <property type="match status" value="1"/>
</dbReference>
<dbReference type="GO" id="GO:0005198">
    <property type="term" value="F:structural molecule activity"/>
    <property type="evidence" value="ECO:0007669"/>
    <property type="project" value="InterPro"/>
</dbReference>
<dbReference type="AlphaFoldDB" id="A0A0A6VG65"/>
<dbReference type="InterPro" id="IPR001029">
    <property type="entry name" value="Flagellin_N"/>
</dbReference>
<keyword evidence="6" id="KW-0969">Cilium</keyword>
<evidence type="ECO:0000256" key="3">
    <source>
        <dbReference type="ARBA" id="ARBA00023143"/>
    </source>
</evidence>
<comment type="caution">
    <text evidence="6">The sequence shown here is derived from an EMBL/GenBank/DDBJ whole genome shotgun (WGS) entry which is preliminary data.</text>
</comment>
<keyword evidence="3" id="KW-0975">Bacterial flagellum</keyword>
<dbReference type="SUPFAM" id="SSF64518">
    <property type="entry name" value="Phase 1 flagellin"/>
    <property type="match status" value="1"/>
</dbReference>
<protein>
    <submittedName>
        <fullName evidence="6">Flagellar hook protein FlgL</fullName>
    </submittedName>
</protein>
<dbReference type="PANTHER" id="PTHR42792:SF1">
    <property type="entry name" value="FLAGELLAR HOOK-ASSOCIATED PROTEIN 3"/>
    <property type="match status" value="1"/>
</dbReference>
<dbReference type="RefSeq" id="WP_035353306.1">
    <property type="nucleotide sequence ID" value="NZ_JRUN01000006.1"/>
</dbReference>
<feature type="domain" description="Flagellin N-terminal" evidence="4">
    <location>
        <begin position="5"/>
        <end position="141"/>
    </location>
</feature>
<sequence>MRVTQSMLASNFLNNLSKNYQKMATYQEQLSSGKKINKLSDDPLSAMKGIEYRRTVSQVQQFESNFSEANTWTETTNDALSEANSVMQQIRDLTVQASSTGTLTDTDRSAIADEVEQLRDQLVTIANTKVGDKYIFNGTDTVDKPIDVDINTVGTTATLNINNQPVQIELSKGIYLQVNADGSKAFSNDLFSDLNSLLSDLKSDQPSQPLDSYLSKIDDHINAILSELSLTGARSNRIELMQDRVTQQETTSTELMSNNEDADITEIYTDYSVQQSVYEAALKIGAQVMQPTLLDFLK</sequence>
<accession>A0A0A6VG65</accession>
<evidence type="ECO:0000256" key="2">
    <source>
        <dbReference type="ARBA" id="ARBA00005709"/>
    </source>
</evidence>
<dbReference type="Pfam" id="PF00669">
    <property type="entry name" value="Flagellin_N"/>
    <property type="match status" value="1"/>
</dbReference>
<feature type="domain" description="Flagellin C-terminal" evidence="5">
    <location>
        <begin position="215"/>
        <end position="297"/>
    </location>
</feature>
<dbReference type="PANTHER" id="PTHR42792">
    <property type="entry name" value="FLAGELLIN"/>
    <property type="match status" value="1"/>
</dbReference>
<comment type="similarity">
    <text evidence="2">Belongs to the bacterial flagellin family.</text>
</comment>
<dbReference type="Proteomes" id="UP000030588">
    <property type="component" value="Unassembled WGS sequence"/>
</dbReference>
<dbReference type="OrthoDB" id="9758307at2"/>
<dbReference type="InterPro" id="IPR046358">
    <property type="entry name" value="Flagellin_C"/>
</dbReference>
<evidence type="ECO:0000259" key="5">
    <source>
        <dbReference type="Pfam" id="PF00700"/>
    </source>
</evidence>
<name>A0A0A6VG65_9BACI</name>
<dbReference type="GO" id="GO:0009424">
    <property type="term" value="C:bacterial-type flagellum hook"/>
    <property type="evidence" value="ECO:0007669"/>
    <property type="project" value="InterPro"/>
</dbReference>